<keyword evidence="1" id="KW-0472">Membrane</keyword>
<feature type="transmembrane region" description="Helical" evidence="1">
    <location>
        <begin position="96"/>
        <end position="114"/>
    </location>
</feature>
<reference evidence="2 3" key="1">
    <citation type="submission" date="2019-08" db="EMBL/GenBank/DDBJ databases">
        <authorList>
            <person name="Dhanesh K."/>
            <person name="Kumar G."/>
            <person name="Sasikala C."/>
            <person name="Venkata Ramana C."/>
        </authorList>
    </citation>
    <scope>NUCLEOTIDE SEQUENCE [LARGE SCALE GENOMIC DNA]</scope>
    <source>
        <strain evidence="2 3">JC645</strain>
    </source>
</reference>
<proteinExistence type="predicted"/>
<feature type="transmembrane region" description="Helical" evidence="1">
    <location>
        <begin position="34"/>
        <end position="51"/>
    </location>
</feature>
<keyword evidence="1" id="KW-0812">Transmembrane</keyword>
<evidence type="ECO:0000256" key="1">
    <source>
        <dbReference type="SAM" id="Phobius"/>
    </source>
</evidence>
<name>A0A5M6D834_9BACT</name>
<dbReference type="AlphaFoldDB" id="A0A5M6D834"/>
<keyword evidence="1" id="KW-1133">Transmembrane helix</keyword>
<dbReference type="Gene3D" id="3.90.70.10">
    <property type="entry name" value="Cysteine proteinases"/>
    <property type="match status" value="1"/>
</dbReference>
<accession>A0A5M6D834</accession>
<feature type="transmembrane region" description="Helical" evidence="1">
    <location>
        <begin position="6"/>
        <end position="22"/>
    </location>
</feature>
<evidence type="ECO:0008006" key="4">
    <source>
        <dbReference type="Google" id="ProtNLM"/>
    </source>
</evidence>
<dbReference type="Proteomes" id="UP000324479">
    <property type="component" value="Unassembled WGS sequence"/>
</dbReference>
<feature type="transmembrane region" description="Helical" evidence="1">
    <location>
        <begin position="63"/>
        <end position="84"/>
    </location>
</feature>
<evidence type="ECO:0000313" key="2">
    <source>
        <dbReference type="EMBL" id="KAA5543691.1"/>
    </source>
</evidence>
<protein>
    <recommendedName>
        <fullName evidence="4">Peptidase C39 domain-containing protein</fullName>
    </recommendedName>
</protein>
<gene>
    <name evidence="2" type="ORF">FYK55_10870</name>
</gene>
<evidence type="ECO:0000313" key="3">
    <source>
        <dbReference type="Proteomes" id="UP000324479"/>
    </source>
</evidence>
<keyword evidence="3" id="KW-1185">Reference proteome</keyword>
<sequence length="306" mass="32934">MDLWIAIGFIVAVSGLAFIAGRRLSLSVYRDRPLLFAECLIFSLVFAFGWFGRLQWASALPVSAALCWSNWMPVFLAFTAGLACEVRAVRAVWRSAVSGVLMIIGIGFLVLPVIRPVLAPIQISEIALWKDGVCLQSNEASCGPAAAATLLRQAGVIAPPRHFEALASPSPISKRQMAASSEAAMARVCLTSEKGTSPLGLFRGLQITLAGTGRDARVASSEPSLWQSLGQLPNVAVIRFHNDQSAGPVQRLLGTSGEGHAVVVHSRTADGKWKVADPAVGWLTWDDQEFRRLFSGDAIYLSPRRP</sequence>
<comment type="caution">
    <text evidence="2">The sequence shown here is derived from an EMBL/GenBank/DDBJ whole genome shotgun (WGS) entry which is preliminary data.</text>
</comment>
<organism evidence="2 3">
    <name type="scientific">Roseiconus nitratireducens</name>
    <dbReference type="NCBI Taxonomy" id="2605748"/>
    <lineage>
        <taxon>Bacteria</taxon>
        <taxon>Pseudomonadati</taxon>
        <taxon>Planctomycetota</taxon>
        <taxon>Planctomycetia</taxon>
        <taxon>Pirellulales</taxon>
        <taxon>Pirellulaceae</taxon>
        <taxon>Roseiconus</taxon>
    </lineage>
</organism>
<dbReference type="EMBL" id="VWOX01000005">
    <property type="protein sequence ID" value="KAA5543691.1"/>
    <property type="molecule type" value="Genomic_DNA"/>
</dbReference>
<dbReference type="RefSeq" id="WP_150076443.1">
    <property type="nucleotide sequence ID" value="NZ_VWOX01000005.1"/>
</dbReference>